<dbReference type="GO" id="GO:0003700">
    <property type="term" value="F:DNA-binding transcription factor activity"/>
    <property type="evidence" value="ECO:0007669"/>
    <property type="project" value="InterPro"/>
</dbReference>
<dbReference type="InterPro" id="IPR018060">
    <property type="entry name" value="HTH_AraC"/>
</dbReference>
<dbReference type="Pfam" id="PF12625">
    <property type="entry name" value="Arabinose_bd"/>
    <property type="match status" value="1"/>
</dbReference>
<keyword evidence="1" id="KW-0805">Transcription regulation</keyword>
<dbReference type="InterPro" id="IPR009057">
    <property type="entry name" value="Homeodomain-like_sf"/>
</dbReference>
<name>A0A5J6MHH8_9PROT</name>
<dbReference type="EMBL" id="CP042906">
    <property type="protein sequence ID" value="QEX16914.1"/>
    <property type="molecule type" value="Genomic_DNA"/>
</dbReference>
<dbReference type="InterPro" id="IPR020449">
    <property type="entry name" value="Tscrpt_reg_AraC-type_HTH"/>
</dbReference>
<dbReference type="InterPro" id="IPR032687">
    <property type="entry name" value="AraC-type_N"/>
</dbReference>
<evidence type="ECO:0000313" key="6">
    <source>
        <dbReference type="Proteomes" id="UP000326202"/>
    </source>
</evidence>
<dbReference type="PANTHER" id="PTHR47894:SF4">
    <property type="entry name" value="HTH-TYPE TRANSCRIPTIONAL REGULATOR GADX"/>
    <property type="match status" value="1"/>
</dbReference>
<dbReference type="SMART" id="SM00342">
    <property type="entry name" value="HTH_ARAC"/>
    <property type="match status" value="1"/>
</dbReference>
<gene>
    <name evidence="5" type="ORF">FRZ44_22090</name>
</gene>
<protein>
    <submittedName>
        <fullName evidence="5">AraC family transcriptional regulator</fullName>
    </submittedName>
</protein>
<dbReference type="PRINTS" id="PR00032">
    <property type="entry name" value="HTHARAC"/>
</dbReference>
<accession>A0A5J6MHH8</accession>
<dbReference type="GO" id="GO:0005829">
    <property type="term" value="C:cytosol"/>
    <property type="evidence" value="ECO:0007669"/>
    <property type="project" value="TreeGrafter"/>
</dbReference>
<dbReference type="RefSeq" id="WP_151177211.1">
    <property type="nucleotide sequence ID" value="NZ_CP042906.1"/>
</dbReference>
<evidence type="ECO:0000313" key="5">
    <source>
        <dbReference type="EMBL" id="QEX16914.1"/>
    </source>
</evidence>
<organism evidence="5 6">
    <name type="scientific">Hypericibacter terrae</name>
    <dbReference type="NCBI Taxonomy" id="2602015"/>
    <lineage>
        <taxon>Bacteria</taxon>
        <taxon>Pseudomonadati</taxon>
        <taxon>Pseudomonadota</taxon>
        <taxon>Alphaproteobacteria</taxon>
        <taxon>Rhodospirillales</taxon>
        <taxon>Dongiaceae</taxon>
        <taxon>Hypericibacter</taxon>
    </lineage>
</organism>
<dbReference type="Gene3D" id="1.10.10.60">
    <property type="entry name" value="Homeodomain-like"/>
    <property type="match status" value="1"/>
</dbReference>
<proteinExistence type="predicted"/>
<dbReference type="SUPFAM" id="SSF46689">
    <property type="entry name" value="Homeodomain-like"/>
    <property type="match status" value="1"/>
</dbReference>
<keyword evidence="6" id="KW-1185">Reference proteome</keyword>
<dbReference type="KEGG" id="htq:FRZ44_22090"/>
<feature type="domain" description="HTH araC/xylS-type" evidence="4">
    <location>
        <begin position="246"/>
        <end position="344"/>
    </location>
</feature>
<dbReference type="OrthoDB" id="9805730at2"/>
<evidence type="ECO:0000259" key="4">
    <source>
        <dbReference type="PROSITE" id="PS01124"/>
    </source>
</evidence>
<evidence type="ECO:0000256" key="1">
    <source>
        <dbReference type="ARBA" id="ARBA00023015"/>
    </source>
</evidence>
<evidence type="ECO:0000256" key="3">
    <source>
        <dbReference type="ARBA" id="ARBA00023163"/>
    </source>
</evidence>
<dbReference type="GO" id="GO:0000976">
    <property type="term" value="F:transcription cis-regulatory region binding"/>
    <property type="evidence" value="ECO:0007669"/>
    <property type="project" value="TreeGrafter"/>
</dbReference>
<dbReference type="AlphaFoldDB" id="A0A5J6MHH8"/>
<keyword evidence="3" id="KW-0804">Transcription</keyword>
<dbReference type="PROSITE" id="PS01124">
    <property type="entry name" value="HTH_ARAC_FAMILY_2"/>
    <property type="match status" value="1"/>
</dbReference>
<dbReference type="Pfam" id="PF12833">
    <property type="entry name" value="HTH_18"/>
    <property type="match status" value="1"/>
</dbReference>
<evidence type="ECO:0000256" key="2">
    <source>
        <dbReference type="ARBA" id="ARBA00023125"/>
    </source>
</evidence>
<dbReference type="PANTHER" id="PTHR47894">
    <property type="entry name" value="HTH-TYPE TRANSCRIPTIONAL REGULATOR GADX"/>
    <property type="match status" value="1"/>
</dbReference>
<dbReference type="Proteomes" id="UP000326202">
    <property type="component" value="Chromosome"/>
</dbReference>
<keyword evidence="2" id="KW-0238">DNA-binding</keyword>
<reference evidence="5 6" key="1">
    <citation type="submission" date="2019-08" db="EMBL/GenBank/DDBJ databases">
        <title>Hyperibacter terrae gen. nov., sp. nov. and Hyperibacter viscosus sp. nov., two new members in the family Rhodospirillaceae isolated from the rhizosphere of Hypericum perforatum.</title>
        <authorList>
            <person name="Noviana Z."/>
        </authorList>
    </citation>
    <scope>NUCLEOTIDE SEQUENCE [LARGE SCALE GENOMIC DNA]</scope>
    <source>
        <strain evidence="5 6">R5913</strain>
    </source>
</reference>
<sequence length="360" mass="40952">MGVVLPEGSPGIGAGPQILASAANGIAELIATLGGDAGRVFETVHVDAHSLDSPFNELSLAQYCQLFEEAARHTRYDNFGLRFGYGFKPKQLGAIGYLAVNSPTLAAALRNFCRYFPAHQQNTTMTLREERDLVYLDYRIEDGRISRRRQDAELSIGMFCNIFWHALGRNWRPLEIHFEHPRPPEPREHEALFDTPIYFSQPFNSVVFRRSDLDCVMPEPDSSLFSLLEPFMSGRCRRARPDDLVALVRQKIEIQLQHGNPSIKKVATELGLTSWTLHRRLHDLDVNFNDLVRGSRRDLALRYVAEPHIPLTEVAFLLGYSELSAFSRAFRQWTGMAPAHYRRQCALTRRLERSSAAIRN</sequence>